<dbReference type="AlphaFoldDB" id="A0A934MNK2"/>
<keyword evidence="2" id="KW-1185">Reference proteome</keyword>
<accession>A0A934MNK2</accession>
<reference evidence="1" key="1">
    <citation type="submission" date="2020-12" db="EMBL/GenBank/DDBJ databases">
        <authorList>
            <person name="Huq M.A."/>
        </authorList>
    </citation>
    <scope>NUCLEOTIDE SEQUENCE</scope>
    <source>
        <strain evidence="1">MAHUQ-46</strain>
    </source>
</reference>
<dbReference type="RefSeq" id="WP_199017460.1">
    <property type="nucleotide sequence ID" value="NZ_JAELUP010000003.1"/>
</dbReference>
<organism evidence="1 2">
    <name type="scientific">Paenibacillus roseus</name>
    <dbReference type="NCBI Taxonomy" id="2798579"/>
    <lineage>
        <taxon>Bacteria</taxon>
        <taxon>Bacillati</taxon>
        <taxon>Bacillota</taxon>
        <taxon>Bacilli</taxon>
        <taxon>Bacillales</taxon>
        <taxon>Paenibacillaceae</taxon>
        <taxon>Paenibacillus</taxon>
    </lineage>
</organism>
<dbReference type="EMBL" id="JAELUP010000003">
    <property type="protein sequence ID" value="MBJ6359933.1"/>
    <property type="molecule type" value="Genomic_DNA"/>
</dbReference>
<gene>
    <name evidence="1" type="ORF">JFN88_01175</name>
</gene>
<evidence type="ECO:0000313" key="1">
    <source>
        <dbReference type="EMBL" id="MBJ6359933.1"/>
    </source>
</evidence>
<proteinExistence type="predicted"/>
<name>A0A934MNK2_9BACL</name>
<sequence>MKPFHLTDLNMESFYYIAHLLDRVLVGNNTDSEYSLLEVAIDKGMVIEAHFFNKEQEVYVVQDNNLFRAYEPLIHNPVASDDSYNRVIERSYQIEDNKSRLYNTLVVKEYLDYEDNLAYVKKTVLFALEYQNWKEKSR</sequence>
<dbReference type="Proteomes" id="UP000640274">
    <property type="component" value="Unassembled WGS sequence"/>
</dbReference>
<evidence type="ECO:0000313" key="2">
    <source>
        <dbReference type="Proteomes" id="UP000640274"/>
    </source>
</evidence>
<comment type="caution">
    <text evidence="1">The sequence shown here is derived from an EMBL/GenBank/DDBJ whole genome shotgun (WGS) entry which is preliminary data.</text>
</comment>
<protein>
    <submittedName>
        <fullName evidence="1">Uncharacterized protein</fullName>
    </submittedName>
</protein>